<proteinExistence type="predicted"/>
<feature type="region of interest" description="Disordered" evidence="1">
    <location>
        <begin position="345"/>
        <end position="529"/>
    </location>
</feature>
<evidence type="ECO:0000256" key="1">
    <source>
        <dbReference type="SAM" id="MobiDB-lite"/>
    </source>
</evidence>
<feature type="region of interest" description="Disordered" evidence="1">
    <location>
        <begin position="165"/>
        <end position="229"/>
    </location>
</feature>
<feature type="compositionally biased region" description="Basic and acidic residues" evidence="1">
    <location>
        <begin position="426"/>
        <end position="437"/>
    </location>
</feature>
<feature type="compositionally biased region" description="Gly residues" evidence="1">
    <location>
        <begin position="375"/>
        <end position="386"/>
    </location>
</feature>
<protein>
    <submittedName>
        <fullName evidence="2">Uncharacterized protein</fullName>
    </submittedName>
</protein>
<feature type="compositionally biased region" description="Low complexity" evidence="1">
    <location>
        <begin position="405"/>
        <end position="414"/>
    </location>
</feature>
<feature type="compositionally biased region" description="Basic and acidic residues" evidence="1">
    <location>
        <begin position="352"/>
        <end position="372"/>
    </location>
</feature>
<dbReference type="Proteomes" id="UP001165090">
    <property type="component" value="Unassembled WGS sequence"/>
</dbReference>
<reference evidence="2 3" key="1">
    <citation type="journal article" date="2023" name="IScience">
        <title>Expanded male sex-determining region conserved during the evolution of homothallism in the green alga Volvox.</title>
        <authorList>
            <person name="Yamamoto K."/>
            <person name="Matsuzaki R."/>
            <person name="Mahakham W."/>
            <person name="Heman W."/>
            <person name="Sekimoto H."/>
            <person name="Kawachi M."/>
            <person name="Minakuchi Y."/>
            <person name="Toyoda A."/>
            <person name="Nozaki H."/>
        </authorList>
    </citation>
    <scope>NUCLEOTIDE SEQUENCE [LARGE SCALE GENOMIC DNA]</scope>
    <source>
        <strain evidence="2 3">NIES-4468</strain>
    </source>
</reference>
<name>A0ABQ5SLN1_9CHLO</name>
<evidence type="ECO:0000313" key="2">
    <source>
        <dbReference type="EMBL" id="GLI70905.1"/>
    </source>
</evidence>
<feature type="compositionally biased region" description="Basic and acidic residues" evidence="1">
    <location>
        <begin position="450"/>
        <end position="529"/>
    </location>
</feature>
<comment type="caution">
    <text evidence="2">The sequence shown here is derived from an EMBL/GenBank/DDBJ whole genome shotgun (WGS) entry which is preliminary data.</text>
</comment>
<feature type="region of interest" description="Disordered" evidence="1">
    <location>
        <begin position="262"/>
        <end position="292"/>
    </location>
</feature>
<feature type="non-terminal residue" evidence="2">
    <location>
        <position position="529"/>
    </location>
</feature>
<evidence type="ECO:0000313" key="3">
    <source>
        <dbReference type="Proteomes" id="UP001165090"/>
    </source>
</evidence>
<dbReference type="EMBL" id="BSDZ01000101">
    <property type="protein sequence ID" value="GLI70905.1"/>
    <property type="molecule type" value="Genomic_DNA"/>
</dbReference>
<organism evidence="2 3">
    <name type="scientific">Volvox africanus</name>
    <dbReference type="NCBI Taxonomy" id="51714"/>
    <lineage>
        <taxon>Eukaryota</taxon>
        <taxon>Viridiplantae</taxon>
        <taxon>Chlorophyta</taxon>
        <taxon>core chlorophytes</taxon>
        <taxon>Chlorophyceae</taxon>
        <taxon>CS clade</taxon>
        <taxon>Chlamydomonadales</taxon>
        <taxon>Volvocaceae</taxon>
        <taxon>Volvox</taxon>
    </lineage>
</organism>
<accession>A0ABQ5SLN1</accession>
<gene>
    <name evidence="2" type="ORF">VaNZ11_015931</name>
</gene>
<sequence length="529" mass="56692">MHEVMRGGRFGSNDRDTMQSISFSTLVFFWNFDRRLLHGPYCRAAGQALEMFRASDWRFKFALKFEKVARFPGGLPEREALRAGVALMDSARRLLVTDLRLSVCERLYRAFEDEDARRQKEKQQKEAAAAAAAVEDSVAAAAAATAATAATAVAPMPVHVFGAAGADEDGATPAVTGFSTEDRTALSGGDGGGEEARGSPADVALDEGERSREASTPPPPPLQSASFAAKPTGHCSLSAAATVAVSTAATTTCSGGSGGGFTLHQQQQQQQQQQRHHALVPHNSLSQLPEVDDGRRRLSGLLEADRDAYRAARSAAGGGGGAVSNTPAIATASAVPAATAAAVLRPGGPNALDDRDSRGETPHMRERDHAMDGARGYGGCGYGMSGVAGAPEGESASEHPERRGLLSAPLAAVPTPAPPPPLLHVHPRDGDRSRERGGGAGCSSSVYPDRPVDFMRSRDSDRDRSHDRDYRGNDHERSRDRDRDRERDLERSRDRDRDRERGGGERDRLERSGGGERERERDRKDIERD</sequence>
<keyword evidence="3" id="KW-1185">Reference proteome</keyword>